<feature type="transmembrane region" description="Helical" evidence="1">
    <location>
        <begin position="97"/>
        <end position="121"/>
    </location>
</feature>
<name>A0ABY5S258_9BACL</name>
<gene>
    <name evidence="2" type="ORF">L1F29_19480</name>
</gene>
<dbReference type="RefSeq" id="WP_258383740.1">
    <property type="nucleotide sequence ID" value="NZ_CP091430.1"/>
</dbReference>
<protein>
    <submittedName>
        <fullName evidence="2">Uncharacterized protein</fullName>
    </submittedName>
</protein>
<reference evidence="2" key="1">
    <citation type="submission" date="2022-01" db="EMBL/GenBank/DDBJ databases">
        <title>Paenibacillus spongiae sp. nov., isolated from marine sponge.</title>
        <authorList>
            <person name="Li Z."/>
            <person name="Zhang M."/>
        </authorList>
    </citation>
    <scope>NUCLEOTIDE SEQUENCE</scope>
    <source>
        <strain evidence="2">PHS-Z3</strain>
    </source>
</reference>
<keyword evidence="1" id="KW-0472">Membrane</keyword>
<evidence type="ECO:0000313" key="3">
    <source>
        <dbReference type="Proteomes" id="UP001057877"/>
    </source>
</evidence>
<sequence>MYDVVIYLLVKMMSVLLSVFLSAVPIGFVMGSMDGERLFVISLVSAIIVLLFGVPLSMVIDLICKSNKGGSYIAKMILHGAAGALVAGFVFTDFKEWMIFIIGIIQFTFYYMVYAVIASYINRYKRE</sequence>
<evidence type="ECO:0000256" key="1">
    <source>
        <dbReference type="SAM" id="Phobius"/>
    </source>
</evidence>
<proteinExistence type="predicted"/>
<accession>A0ABY5S258</accession>
<dbReference type="Proteomes" id="UP001057877">
    <property type="component" value="Chromosome"/>
</dbReference>
<keyword evidence="1" id="KW-1133">Transmembrane helix</keyword>
<feature type="transmembrane region" description="Helical" evidence="1">
    <location>
        <begin position="72"/>
        <end position="91"/>
    </location>
</feature>
<keyword evidence="3" id="KW-1185">Reference proteome</keyword>
<feature type="transmembrane region" description="Helical" evidence="1">
    <location>
        <begin position="12"/>
        <end position="33"/>
    </location>
</feature>
<feature type="transmembrane region" description="Helical" evidence="1">
    <location>
        <begin position="39"/>
        <end position="60"/>
    </location>
</feature>
<evidence type="ECO:0000313" key="2">
    <source>
        <dbReference type="EMBL" id="UVI27650.1"/>
    </source>
</evidence>
<dbReference type="EMBL" id="CP091430">
    <property type="protein sequence ID" value="UVI27650.1"/>
    <property type="molecule type" value="Genomic_DNA"/>
</dbReference>
<keyword evidence="1" id="KW-0812">Transmembrane</keyword>
<organism evidence="2 3">
    <name type="scientific">Paenibacillus spongiae</name>
    <dbReference type="NCBI Taxonomy" id="2909671"/>
    <lineage>
        <taxon>Bacteria</taxon>
        <taxon>Bacillati</taxon>
        <taxon>Bacillota</taxon>
        <taxon>Bacilli</taxon>
        <taxon>Bacillales</taxon>
        <taxon>Paenibacillaceae</taxon>
        <taxon>Paenibacillus</taxon>
    </lineage>
</organism>